<feature type="transmembrane region" description="Helical" evidence="5">
    <location>
        <begin position="7"/>
        <end position="27"/>
    </location>
</feature>
<dbReference type="AlphaFoldDB" id="A0A7C4HEG5"/>
<feature type="transmembrane region" description="Helical" evidence="5">
    <location>
        <begin position="349"/>
        <end position="374"/>
    </location>
</feature>
<keyword evidence="4 5" id="KW-0472">Membrane</keyword>
<feature type="transmembrane region" description="Helical" evidence="5">
    <location>
        <begin position="315"/>
        <end position="337"/>
    </location>
</feature>
<feature type="domain" description="NfeD integral membrane" evidence="7">
    <location>
        <begin position="250"/>
        <end position="371"/>
    </location>
</feature>
<feature type="transmembrane region" description="Helical" evidence="5">
    <location>
        <begin position="273"/>
        <end position="303"/>
    </location>
</feature>
<evidence type="ECO:0000256" key="3">
    <source>
        <dbReference type="ARBA" id="ARBA00022989"/>
    </source>
</evidence>
<evidence type="ECO:0000256" key="2">
    <source>
        <dbReference type="ARBA" id="ARBA00022692"/>
    </source>
</evidence>
<evidence type="ECO:0000256" key="5">
    <source>
        <dbReference type="SAM" id="Phobius"/>
    </source>
</evidence>
<feature type="domain" description="NfeD1b N-terminal" evidence="8">
    <location>
        <begin position="50"/>
        <end position="198"/>
    </location>
</feature>
<evidence type="ECO:0000259" key="6">
    <source>
        <dbReference type="Pfam" id="PF01957"/>
    </source>
</evidence>
<feature type="transmembrane region" description="Helical" evidence="5">
    <location>
        <begin position="106"/>
        <end position="127"/>
    </location>
</feature>
<evidence type="ECO:0000313" key="9">
    <source>
        <dbReference type="EMBL" id="HGM59184.1"/>
    </source>
</evidence>
<dbReference type="InterPro" id="IPR012340">
    <property type="entry name" value="NA-bd_OB-fold"/>
</dbReference>
<sequence length="448" mass="49017">MRERNRFTVLLIHVFILSTFLLNNTIINGSNSVNYVLITRLNGGLYYGSEILIDEAINTAEKINAPLILIIDTPGGLLSVTEEIVKRIRQSNIPVIGYVYPPGSRAWSAGSIVLMATHIAAMAPGTVTGAAQPMIYDPVTGQYRVVNESKIINPIIKILVSLAEDRGRNKTVAEKIVRENLSLDDREAKEYGFIEIIARNLDELLVKINGYVVKLDNGKSYIINTSRYVVIEYNGSLRVHLTKAISEPIVNSLISTISVLMLLFSLFSGNYSLIPLSLGLLVLSLIGSGFSTNLMSLILLIIGSTALAIELITPGFGILGFTGIMLITLSISLLPVINPGYLISPSYQAVLFWIGVSIGTGMGLFMSFIVYKVIKIRRQPLKIKTSVEGYIGKAIDNIPRGGTGFIIINGEYWRAIGLEDISIGDKVIVVGKNGYMLKVRKYKGDDSE</sequence>
<proteinExistence type="predicted"/>
<feature type="domain" description="NfeD-like C-terminal" evidence="6">
    <location>
        <begin position="389"/>
        <end position="441"/>
    </location>
</feature>
<dbReference type="InterPro" id="IPR002810">
    <property type="entry name" value="NfeD-like_C"/>
</dbReference>
<gene>
    <name evidence="9" type="ORF">ENU14_06355</name>
</gene>
<dbReference type="Gene3D" id="2.40.50.140">
    <property type="entry name" value="Nucleic acid-binding proteins"/>
    <property type="match status" value="1"/>
</dbReference>
<feature type="transmembrane region" description="Helical" evidence="5">
    <location>
        <begin position="248"/>
        <end position="267"/>
    </location>
</feature>
<dbReference type="PANTHER" id="PTHR33507">
    <property type="entry name" value="INNER MEMBRANE PROTEIN YBBJ"/>
    <property type="match status" value="1"/>
</dbReference>
<protein>
    <submittedName>
        <fullName evidence="9">Nodulation protein NfeD</fullName>
    </submittedName>
</protein>
<dbReference type="InterPro" id="IPR056739">
    <property type="entry name" value="NfeD_membrane"/>
</dbReference>
<reference evidence="9" key="1">
    <citation type="journal article" date="2020" name="mSystems">
        <title>Genome- and Community-Level Interaction Insights into Carbon Utilization and Element Cycling Functions of Hydrothermarchaeota in Hydrothermal Sediment.</title>
        <authorList>
            <person name="Zhou Z."/>
            <person name="Liu Y."/>
            <person name="Xu W."/>
            <person name="Pan J."/>
            <person name="Luo Z.H."/>
            <person name="Li M."/>
        </authorList>
    </citation>
    <scope>NUCLEOTIDE SEQUENCE [LARGE SCALE GENOMIC DNA]</scope>
    <source>
        <strain evidence="9">SpSt-642</strain>
    </source>
</reference>
<dbReference type="SUPFAM" id="SSF141322">
    <property type="entry name" value="NfeD domain-like"/>
    <property type="match status" value="1"/>
</dbReference>
<dbReference type="SUPFAM" id="SSF52096">
    <property type="entry name" value="ClpP/crotonase"/>
    <property type="match status" value="1"/>
</dbReference>
<dbReference type="PANTHER" id="PTHR33507:SF4">
    <property type="entry name" value="NODULATION COMPETITIVENESS PROTEIN NFED"/>
    <property type="match status" value="1"/>
</dbReference>
<keyword evidence="2 5" id="KW-0812">Transmembrane</keyword>
<dbReference type="Pfam" id="PF24961">
    <property type="entry name" value="NfeD_membrane"/>
    <property type="match status" value="1"/>
</dbReference>
<evidence type="ECO:0000256" key="4">
    <source>
        <dbReference type="ARBA" id="ARBA00023136"/>
    </source>
</evidence>
<keyword evidence="3 5" id="KW-1133">Transmembrane helix</keyword>
<dbReference type="InterPro" id="IPR056738">
    <property type="entry name" value="NfeD1b_N"/>
</dbReference>
<organism evidence="9">
    <name type="scientific">Staphylothermus marinus</name>
    <dbReference type="NCBI Taxonomy" id="2280"/>
    <lineage>
        <taxon>Archaea</taxon>
        <taxon>Thermoproteota</taxon>
        <taxon>Thermoprotei</taxon>
        <taxon>Desulfurococcales</taxon>
        <taxon>Desulfurococcaceae</taxon>
        <taxon>Staphylothermus</taxon>
    </lineage>
</organism>
<dbReference type="Gene3D" id="3.90.226.10">
    <property type="entry name" value="2-enoyl-CoA Hydratase, Chain A, domain 1"/>
    <property type="match status" value="1"/>
</dbReference>
<name>A0A7C4HEG5_STAMA</name>
<dbReference type="Pfam" id="PF01957">
    <property type="entry name" value="NfeD"/>
    <property type="match status" value="1"/>
</dbReference>
<dbReference type="Pfam" id="PF25145">
    <property type="entry name" value="NfeD1b_N"/>
    <property type="match status" value="1"/>
</dbReference>
<dbReference type="InterPro" id="IPR029045">
    <property type="entry name" value="ClpP/crotonase-like_dom_sf"/>
</dbReference>
<accession>A0A7C4HEG5</accession>
<dbReference type="GO" id="GO:0016020">
    <property type="term" value="C:membrane"/>
    <property type="evidence" value="ECO:0007669"/>
    <property type="project" value="UniProtKB-SubCell"/>
</dbReference>
<dbReference type="InterPro" id="IPR052165">
    <property type="entry name" value="Membrane_assoc_protease"/>
</dbReference>
<comment type="subcellular location">
    <subcellularLocation>
        <location evidence="1">Membrane</location>
        <topology evidence="1">Multi-pass membrane protein</topology>
    </subcellularLocation>
</comment>
<evidence type="ECO:0000256" key="1">
    <source>
        <dbReference type="ARBA" id="ARBA00004141"/>
    </source>
</evidence>
<evidence type="ECO:0000259" key="7">
    <source>
        <dbReference type="Pfam" id="PF24961"/>
    </source>
</evidence>
<dbReference type="EMBL" id="DTBJ01000055">
    <property type="protein sequence ID" value="HGM59184.1"/>
    <property type="molecule type" value="Genomic_DNA"/>
</dbReference>
<evidence type="ECO:0000259" key="8">
    <source>
        <dbReference type="Pfam" id="PF25145"/>
    </source>
</evidence>
<comment type="caution">
    <text evidence="9">The sequence shown here is derived from an EMBL/GenBank/DDBJ whole genome shotgun (WGS) entry which is preliminary data.</text>
</comment>
<dbReference type="CDD" id="cd07020">
    <property type="entry name" value="Clp_protease_NfeD_1"/>
    <property type="match status" value="1"/>
</dbReference>